<dbReference type="AlphaFoldDB" id="A0AAV7QUI4"/>
<gene>
    <name evidence="1" type="ORF">NDU88_010466</name>
</gene>
<evidence type="ECO:0000313" key="2">
    <source>
        <dbReference type="Proteomes" id="UP001066276"/>
    </source>
</evidence>
<reference evidence="1" key="1">
    <citation type="journal article" date="2022" name="bioRxiv">
        <title>Sequencing and chromosome-scale assembly of the giantPleurodeles waltlgenome.</title>
        <authorList>
            <person name="Brown T."/>
            <person name="Elewa A."/>
            <person name="Iarovenko S."/>
            <person name="Subramanian E."/>
            <person name="Araus A.J."/>
            <person name="Petzold A."/>
            <person name="Susuki M."/>
            <person name="Suzuki K.-i.T."/>
            <person name="Hayashi T."/>
            <person name="Toyoda A."/>
            <person name="Oliveira C."/>
            <person name="Osipova E."/>
            <person name="Leigh N.D."/>
            <person name="Simon A."/>
            <person name="Yun M.H."/>
        </authorList>
    </citation>
    <scope>NUCLEOTIDE SEQUENCE</scope>
    <source>
        <strain evidence="1">20211129_DDA</strain>
        <tissue evidence="1">Liver</tissue>
    </source>
</reference>
<evidence type="ECO:0000313" key="1">
    <source>
        <dbReference type="EMBL" id="KAJ1144164.1"/>
    </source>
</evidence>
<name>A0AAV7QUI4_PLEWA</name>
<keyword evidence="2" id="KW-1185">Reference proteome</keyword>
<dbReference type="Proteomes" id="UP001066276">
    <property type="component" value="Chromosome 6"/>
</dbReference>
<accession>A0AAV7QUI4</accession>
<protein>
    <submittedName>
        <fullName evidence="1">Uncharacterized protein</fullName>
    </submittedName>
</protein>
<sequence>MASPWRLGSPSESRAGASQEELTHCALAEMAVGLCLQTSIKAIKRHVLGNVNTIKSVVGTSKSPTSKSSFDEAVWLNFVLGASILNSNIGTENKRLETTDPPASSWERSIAIGRATPFFLQRRADSAVWRKPDILAF</sequence>
<organism evidence="1 2">
    <name type="scientific">Pleurodeles waltl</name>
    <name type="common">Iberian ribbed newt</name>
    <dbReference type="NCBI Taxonomy" id="8319"/>
    <lineage>
        <taxon>Eukaryota</taxon>
        <taxon>Metazoa</taxon>
        <taxon>Chordata</taxon>
        <taxon>Craniata</taxon>
        <taxon>Vertebrata</taxon>
        <taxon>Euteleostomi</taxon>
        <taxon>Amphibia</taxon>
        <taxon>Batrachia</taxon>
        <taxon>Caudata</taxon>
        <taxon>Salamandroidea</taxon>
        <taxon>Salamandridae</taxon>
        <taxon>Pleurodelinae</taxon>
        <taxon>Pleurodeles</taxon>
    </lineage>
</organism>
<proteinExistence type="predicted"/>
<comment type="caution">
    <text evidence="1">The sequence shown here is derived from an EMBL/GenBank/DDBJ whole genome shotgun (WGS) entry which is preliminary data.</text>
</comment>
<dbReference type="EMBL" id="JANPWB010000010">
    <property type="protein sequence ID" value="KAJ1144164.1"/>
    <property type="molecule type" value="Genomic_DNA"/>
</dbReference>